<dbReference type="InterPro" id="IPR008984">
    <property type="entry name" value="SMAD_FHA_dom_sf"/>
</dbReference>
<protein>
    <recommendedName>
        <fullName evidence="7">IRF tryptophan pentad repeat domain-containing protein</fullName>
    </recommendedName>
</protein>
<reference evidence="8" key="1">
    <citation type="thesis" date="2020" institute="ProQuest LLC" country="789 East Eisenhower Parkway, Ann Arbor, MI, USA">
        <title>Comparative Genomics and Chromosome Evolution.</title>
        <authorList>
            <person name="Mudd A.B."/>
        </authorList>
    </citation>
    <scope>NUCLEOTIDE SEQUENCE</scope>
    <source>
        <strain evidence="8">1538</strain>
        <tissue evidence="8">Blood</tissue>
    </source>
</reference>
<dbReference type="GO" id="GO:0045944">
    <property type="term" value="P:positive regulation of transcription by RNA polymerase II"/>
    <property type="evidence" value="ECO:0007669"/>
    <property type="project" value="UniProtKB-ARBA"/>
</dbReference>
<feature type="domain" description="IRF tryptophan pentad repeat" evidence="7">
    <location>
        <begin position="5"/>
        <end position="109"/>
    </location>
</feature>
<dbReference type="Pfam" id="PF10401">
    <property type="entry name" value="IRF-3"/>
    <property type="match status" value="1"/>
</dbReference>
<evidence type="ECO:0000256" key="2">
    <source>
        <dbReference type="ARBA" id="ARBA00023015"/>
    </source>
</evidence>
<keyword evidence="6" id="KW-0539">Nucleus</keyword>
<dbReference type="PANTHER" id="PTHR11949:SF1">
    <property type="entry name" value="INTERFERON REGULATORY FACTOR 3"/>
    <property type="match status" value="1"/>
</dbReference>
<name>A0AAV2ZPK6_PYXAD</name>
<dbReference type="AlphaFoldDB" id="A0AAV2ZPK6"/>
<dbReference type="PROSITE" id="PS51507">
    <property type="entry name" value="IRF_2"/>
    <property type="match status" value="1"/>
</dbReference>
<evidence type="ECO:0000256" key="4">
    <source>
        <dbReference type="ARBA" id="ARBA00023159"/>
    </source>
</evidence>
<dbReference type="GO" id="GO:0002376">
    <property type="term" value="P:immune system process"/>
    <property type="evidence" value="ECO:0007669"/>
    <property type="project" value="TreeGrafter"/>
</dbReference>
<comment type="subcellular location">
    <subcellularLocation>
        <location evidence="1">Nucleus</location>
    </subcellularLocation>
</comment>
<dbReference type="GO" id="GO:0005634">
    <property type="term" value="C:nucleus"/>
    <property type="evidence" value="ECO:0007669"/>
    <property type="project" value="UniProtKB-SubCell"/>
</dbReference>
<keyword evidence="5" id="KW-0804">Transcription</keyword>
<dbReference type="CDD" id="cd00103">
    <property type="entry name" value="IRF"/>
    <property type="match status" value="1"/>
</dbReference>
<dbReference type="Proteomes" id="UP001181693">
    <property type="component" value="Unassembled WGS sequence"/>
</dbReference>
<dbReference type="FunFam" id="1.10.10.10:FF:000041">
    <property type="entry name" value="Interferon regulatory factor 4"/>
    <property type="match status" value="1"/>
</dbReference>
<dbReference type="InterPro" id="IPR001346">
    <property type="entry name" value="Interferon_reg_fact_DNA-bd_dom"/>
</dbReference>
<dbReference type="SMART" id="SM00348">
    <property type="entry name" value="IRF"/>
    <property type="match status" value="1"/>
</dbReference>
<dbReference type="Pfam" id="PF00605">
    <property type="entry name" value="IRF"/>
    <property type="match status" value="1"/>
</dbReference>
<gene>
    <name evidence="8" type="ORF">GDO54_003485</name>
</gene>
<evidence type="ECO:0000256" key="6">
    <source>
        <dbReference type="ARBA" id="ARBA00023242"/>
    </source>
</evidence>
<dbReference type="SUPFAM" id="SSF46785">
    <property type="entry name" value="Winged helix' DNA-binding domain"/>
    <property type="match status" value="1"/>
</dbReference>
<dbReference type="GO" id="GO:0000981">
    <property type="term" value="F:DNA-binding transcription factor activity, RNA polymerase II-specific"/>
    <property type="evidence" value="ECO:0007669"/>
    <property type="project" value="TreeGrafter"/>
</dbReference>
<dbReference type="PRINTS" id="PR00267">
    <property type="entry name" value="INTFRNREGFCT"/>
</dbReference>
<organism evidence="8 9">
    <name type="scientific">Pyxicephalus adspersus</name>
    <name type="common">African bullfrog</name>
    <dbReference type="NCBI Taxonomy" id="30357"/>
    <lineage>
        <taxon>Eukaryota</taxon>
        <taxon>Metazoa</taxon>
        <taxon>Chordata</taxon>
        <taxon>Craniata</taxon>
        <taxon>Vertebrata</taxon>
        <taxon>Euteleostomi</taxon>
        <taxon>Amphibia</taxon>
        <taxon>Batrachia</taxon>
        <taxon>Anura</taxon>
        <taxon>Neobatrachia</taxon>
        <taxon>Ranoidea</taxon>
        <taxon>Pyxicephalidae</taxon>
        <taxon>Pyxicephalinae</taxon>
        <taxon>Pyxicephalus</taxon>
    </lineage>
</organism>
<dbReference type="SUPFAM" id="SSF49879">
    <property type="entry name" value="SMAD/FHA domain"/>
    <property type="match status" value="1"/>
</dbReference>
<dbReference type="PANTHER" id="PTHR11949">
    <property type="entry name" value="INTERFERON REGULATORY FACTOR"/>
    <property type="match status" value="1"/>
</dbReference>
<keyword evidence="4" id="KW-0010">Activator</keyword>
<dbReference type="Gene3D" id="2.60.200.10">
    <property type="match status" value="1"/>
</dbReference>
<accession>A0AAV2ZPK6</accession>
<dbReference type="InterPro" id="IPR036388">
    <property type="entry name" value="WH-like_DNA-bd_sf"/>
</dbReference>
<keyword evidence="3" id="KW-0238">DNA-binding</keyword>
<evidence type="ECO:0000256" key="5">
    <source>
        <dbReference type="ARBA" id="ARBA00023163"/>
    </source>
</evidence>
<evidence type="ECO:0000256" key="1">
    <source>
        <dbReference type="ARBA" id="ARBA00004123"/>
    </source>
</evidence>
<evidence type="ECO:0000313" key="9">
    <source>
        <dbReference type="Proteomes" id="UP001181693"/>
    </source>
</evidence>
<dbReference type="SMART" id="SM01243">
    <property type="entry name" value="IRF-3"/>
    <property type="match status" value="1"/>
</dbReference>
<evidence type="ECO:0000256" key="3">
    <source>
        <dbReference type="ARBA" id="ARBA00023125"/>
    </source>
</evidence>
<evidence type="ECO:0000259" key="7">
    <source>
        <dbReference type="PROSITE" id="PS51507"/>
    </source>
</evidence>
<dbReference type="EMBL" id="DYDO01000011">
    <property type="protein sequence ID" value="DBA16048.1"/>
    <property type="molecule type" value="Genomic_DNA"/>
</dbReference>
<comment type="caution">
    <text evidence="8">The sequence shown here is derived from an EMBL/GenBank/DDBJ whole genome shotgun (WGS) entry which is preliminary data.</text>
</comment>
<dbReference type="InterPro" id="IPR036390">
    <property type="entry name" value="WH_DNA-bd_sf"/>
</dbReference>
<evidence type="ECO:0000313" key="8">
    <source>
        <dbReference type="EMBL" id="DBA16048.1"/>
    </source>
</evidence>
<dbReference type="GO" id="GO:0000978">
    <property type="term" value="F:RNA polymerase II cis-regulatory region sequence-specific DNA binding"/>
    <property type="evidence" value="ECO:0007669"/>
    <property type="project" value="TreeGrafter"/>
</dbReference>
<dbReference type="Gene3D" id="1.10.10.10">
    <property type="entry name" value="Winged helix-like DNA-binding domain superfamily/Winged helix DNA-binding domain"/>
    <property type="match status" value="1"/>
</dbReference>
<sequence length="433" mass="49827">MSSQKPRIIPWLEEQINSQKYPGLKWVSETQFRIPWKHGLRQDRSEDDVKIFEAWAIASGSYDPSKDVANPAVWKRNFRSALNRKTEIRVVQDNSSDSNDPHKIYEFCRTATGDTMPEDLYRSESISPSSQLTPFTSPRSQLTVDRNLSQEINQMRISYIDDDLYLAPENLPSSVPPTAQDWYNNLSSPNVFVAEASPVCPDISLYLPYQNITETQFEVKIYYRGILVKQSLVKNPNGFHLTSRQQTNPENYLEDVTLPPPSLISDFKVAAEIKKILQNLEQGTLVEVQNGAICAKRQGKCRSFWSMTDTPTTNQPNPINKEAYSELYKFQQFVKELIEFIDQKRKDSPQYDIWICLGENWPDSRLWKKKFIMVQITPVSMQILHELSYSTGASSLKSNEVNLQISDSLSSSLRSTSDLLNFLKEFEERMDCS</sequence>
<keyword evidence="2" id="KW-0805">Transcription regulation</keyword>
<dbReference type="InterPro" id="IPR019471">
    <property type="entry name" value="Interferon_reg_factor-3"/>
</dbReference>
<proteinExistence type="predicted"/>
<keyword evidence="9" id="KW-1185">Reference proteome</keyword>
<dbReference type="InterPro" id="IPR017855">
    <property type="entry name" value="SMAD-like_dom_sf"/>
</dbReference>